<reference evidence="7 11" key="3">
    <citation type="submission" date="2019-08" db="EMBL/GenBank/DDBJ databases">
        <authorList>
            <person name="Duncan S."/>
            <person name="Walker A."/>
        </authorList>
    </citation>
    <scope>NUCLEOTIDE SEQUENCE [LARGE SCALE GENOMIC DNA]</scope>
    <source>
        <strain evidence="7 11">L2-21</strain>
    </source>
</reference>
<reference evidence="4" key="6">
    <citation type="submission" date="2020-02" db="EMBL/GenBank/DDBJ databases">
        <authorList>
            <person name="Littmann E."/>
            <person name="Sorbara M."/>
        </authorList>
    </citation>
    <scope>NUCLEOTIDE SEQUENCE</scope>
    <source>
        <strain evidence="4">MSK.17.79</strain>
    </source>
</reference>
<reference evidence="2" key="7">
    <citation type="submission" date="2021-10" db="EMBL/GenBank/DDBJ databases">
        <title>Collection of gut derived symbiotic bacterial strains cultured from healthy donors.</title>
        <authorList>
            <person name="Lin H."/>
            <person name="Littmann E."/>
            <person name="Claire K."/>
            <person name="Pamer E."/>
        </authorList>
    </citation>
    <scope>NUCLEOTIDE SEQUENCE</scope>
    <source>
        <strain evidence="2">MSK.22.92</strain>
    </source>
</reference>
<evidence type="ECO:0000313" key="5">
    <source>
        <dbReference type="EMBL" id="RGN20251.1"/>
    </source>
</evidence>
<organism evidence="1 8">
    <name type="scientific">Agathobacter rectalis</name>
    <dbReference type="NCBI Taxonomy" id="39491"/>
    <lineage>
        <taxon>Bacteria</taxon>
        <taxon>Bacillati</taxon>
        <taxon>Bacillota</taxon>
        <taxon>Clostridia</taxon>
        <taxon>Lachnospirales</taxon>
        <taxon>Lachnospiraceae</taxon>
        <taxon>Agathobacter</taxon>
    </lineage>
</organism>
<sequence>MKVFIVVAVIIVTICLACLMKAKAEGDRIYDELAYKHFSSKEERKGEQTERYG</sequence>
<dbReference type="Proteomes" id="UP000286181">
    <property type="component" value="Unassembled WGS sequence"/>
</dbReference>
<evidence type="ECO:0000313" key="9">
    <source>
        <dbReference type="Proteomes" id="UP000260970"/>
    </source>
</evidence>
<dbReference type="RefSeq" id="WP_012744162.1">
    <property type="nucleotide sequence ID" value="NZ_CP092643.1"/>
</dbReference>
<evidence type="ECO:0000313" key="6">
    <source>
        <dbReference type="EMBL" id="RHL02187.1"/>
    </source>
</evidence>
<dbReference type="EMBL" id="VSTG01000024">
    <property type="protein sequence ID" value="TYL56155.1"/>
    <property type="molecule type" value="Genomic_DNA"/>
</dbReference>
<reference evidence="9 10" key="2">
    <citation type="submission" date="2018-08" db="EMBL/GenBank/DDBJ databases">
        <title>A genome reference for cultivated species of the human gut microbiota.</title>
        <authorList>
            <person name="Zou Y."/>
            <person name="Xue W."/>
            <person name="Luo G."/>
        </authorList>
    </citation>
    <scope>NUCLEOTIDE SEQUENCE [LARGE SCALE GENOMIC DNA]</scope>
    <source>
        <strain evidence="6 10">AF39-14AC</strain>
        <strain evidence="5 9">OM05-6AA</strain>
    </source>
</reference>
<dbReference type="Proteomes" id="UP001193670">
    <property type="component" value="Unassembled WGS sequence"/>
</dbReference>
<dbReference type="Proteomes" id="UP000324325">
    <property type="component" value="Unassembled WGS sequence"/>
</dbReference>
<dbReference type="EMBL" id="QROF01000015">
    <property type="protein sequence ID" value="RHL02187.1"/>
    <property type="molecule type" value="Genomic_DNA"/>
</dbReference>
<dbReference type="Proteomes" id="UP001197847">
    <property type="component" value="Unassembled WGS sequence"/>
</dbReference>
<proteinExistence type="predicted"/>
<protein>
    <submittedName>
        <fullName evidence="2">Adenine phosphoribosyltransferase</fullName>
    </submittedName>
</protein>
<gene>
    <name evidence="6" type="ORF">DW038_13825</name>
    <name evidence="5" type="ORF">DXB72_14615</name>
    <name evidence="1" type="ORF">ERS852417_03136</name>
    <name evidence="7" type="ORF">FYL37_13870</name>
    <name evidence="4" type="ORF">G4319_14990</name>
    <name evidence="2" type="ORF">LK487_16320</name>
    <name evidence="3" type="ORF">PNE45_16065</name>
</gene>
<reference evidence="1 8" key="1">
    <citation type="submission" date="2015-09" db="EMBL/GenBank/DDBJ databases">
        <authorList>
            <consortium name="Pathogen Informatics"/>
        </authorList>
    </citation>
    <scope>NUCLEOTIDE SEQUENCE [LARGE SCALE GENOMIC DNA]</scope>
    <source>
        <strain evidence="1 8">2789STDY5608860</strain>
    </source>
</reference>
<keyword evidence="2" id="KW-0328">Glycosyltransferase</keyword>
<dbReference type="EMBL" id="JAAILW010000053">
    <property type="protein sequence ID" value="NSC28599.1"/>
    <property type="molecule type" value="Genomic_DNA"/>
</dbReference>
<dbReference type="EMBL" id="JAJFBX010000042">
    <property type="protein sequence ID" value="MCC2748563.1"/>
    <property type="molecule type" value="Genomic_DNA"/>
</dbReference>
<dbReference type="Proteomes" id="UP000095384">
    <property type="component" value="Unassembled WGS sequence"/>
</dbReference>
<evidence type="ECO:0000313" key="10">
    <source>
        <dbReference type="Proteomes" id="UP000286181"/>
    </source>
</evidence>
<dbReference type="GO" id="GO:0016757">
    <property type="term" value="F:glycosyltransferase activity"/>
    <property type="evidence" value="ECO:0007669"/>
    <property type="project" value="UniProtKB-KW"/>
</dbReference>
<reference evidence="4" key="5">
    <citation type="journal article" date="2020" name="Cell Host Microbe">
        <title>Functional and Genomic Variation between Human-Derived Isolates of Lachnospiraceae Reveals Inter- and Intra-Species Diversity.</title>
        <authorList>
            <person name="Sorbara M.T."/>
            <person name="Littmann E.R."/>
            <person name="Fontana E."/>
            <person name="Moody T.U."/>
            <person name="Kohout C.E."/>
            <person name="Gjonbalaj M."/>
            <person name="Eaton V."/>
            <person name="Seok R."/>
            <person name="Leiner I.M."/>
            <person name="Pamer E.G."/>
        </authorList>
    </citation>
    <scope>NUCLEOTIDE SEQUENCE</scope>
    <source>
        <strain evidence="4">MSK.17.79</strain>
    </source>
</reference>
<accession>A0A174I6T5</accession>
<dbReference type="Proteomes" id="UP000260970">
    <property type="component" value="Unassembled WGS sequence"/>
</dbReference>
<evidence type="ECO:0000313" key="2">
    <source>
        <dbReference type="EMBL" id="MCC2748563.1"/>
    </source>
</evidence>
<dbReference type="GeneID" id="86990060"/>
<keyword evidence="5" id="KW-0808">Transferase</keyword>
<reference evidence="7 11" key="4">
    <citation type="submission" date="2019-09" db="EMBL/GenBank/DDBJ databases">
        <title>Strain-level analysis of Eubacterium rectale using genomes from metagenomes.</title>
        <authorList>
            <person name="Karcher N."/>
            <person name="Segata N."/>
        </authorList>
    </citation>
    <scope>NUCLEOTIDE SEQUENCE [LARGE SCALE GENOMIC DNA]</scope>
    <source>
        <strain evidence="7 11">L2-21</strain>
    </source>
</reference>
<reference evidence="3" key="8">
    <citation type="submission" date="2023-01" db="EMBL/GenBank/DDBJ databases">
        <title>Human gut microbiome strain richness.</title>
        <authorList>
            <person name="Chen-Liaw A."/>
        </authorList>
    </citation>
    <scope>NUCLEOTIDE SEQUENCE</scope>
    <source>
        <strain evidence="3">1001283st1_D2_1001283B150209_150212</strain>
    </source>
</reference>
<evidence type="ECO:0000313" key="8">
    <source>
        <dbReference type="Proteomes" id="UP000095384"/>
    </source>
</evidence>
<evidence type="ECO:0000313" key="11">
    <source>
        <dbReference type="Proteomes" id="UP000324325"/>
    </source>
</evidence>
<evidence type="ECO:0000313" key="3">
    <source>
        <dbReference type="EMBL" id="MDB8019506.1"/>
    </source>
</evidence>
<evidence type="ECO:0000313" key="4">
    <source>
        <dbReference type="EMBL" id="NSC28599.1"/>
    </source>
</evidence>
<evidence type="ECO:0000313" key="1">
    <source>
        <dbReference type="EMBL" id="CUO80765.1"/>
    </source>
</evidence>
<dbReference type="EMBL" id="CYYW01000056">
    <property type="protein sequence ID" value="CUO80765.1"/>
    <property type="molecule type" value="Genomic_DNA"/>
</dbReference>
<dbReference type="AlphaFoldDB" id="A0A174I6T5"/>
<name>A0A174I6T5_9FIRM</name>
<dbReference type="EMBL" id="JAQLYE010000092">
    <property type="protein sequence ID" value="MDB8019506.1"/>
    <property type="molecule type" value="Genomic_DNA"/>
</dbReference>
<evidence type="ECO:0000313" key="7">
    <source>
        <dbReference type="EMBL" id="TYL56155.1"/>
    </source>
</evidence>
<dbReference type="EMBL" id="QSUG01000020">
    <property type="protein sequence ID" value="RGN20251.1"/>
    <property type="molecule type" value="Genomic_DNA"/>
</dbReference>
<dbReference type="Proteomes" id="UP001212823">
    <property type="component" value="Unassembled WGS sequence"/>
</dbReference>